<organism evidence="1 2">
    <name type="scientific">Shewanella algicola</name>
    <dbReference type="NCBI Taxonomy" id="640633"/>
    <lineage>
        <taxon>Bacteria</taxon>
        <taxon>Pseudomonadati</taxon>
        <taxon>Pseudomonadota</taxon>
        <taxon>Gammaproteobacteria</taxon>
        <taxon>Alteromonadales</taxon>
        <taxon>Shewanellaceae</taxon>
        <taxon>Shewanella</taxon>
    </lineage>
</organism>
<sequence length="264" mass="28491">MTTTWLICIDDTDDIGTKGTGEIAEEIMHLIMAKSVVRSVNDRKVKHATWVTRHQLFVHPDIPYTSHNSAMCFELESDLSLSQIKQLCIAHLVAESAAVADPGLAIVDKHALTADDCHQLIGFGVDAKQMVKTKNEAYQLAKTVNVDLSEHGGTGQGVIGALAGIGLRLSGNDGRLKGQVSVGLSAEIPSVLLSVDQITEQCGLDGVMDVNGQMLNGNEQVLLSGKVKAVFHGHLFLLLAYQVPDPKTGALQWCNALRQQLKKY</sequence>
<proteinExistence type="predicted"/>
<keyword evidence="2" id="KW-1185">Reference proteome</keyword>
<dbReference type="GO" id="GO:0003677">
    <property type="term" value="F:DNA binding"/>
    <property type="evidence" value="ECO:0007669"/>
    <property type="project" value="UniProtKB-KW"/>
</dbReference>
<gene>
    <name evidence="1" type="ORF">L2749_06340</name>
</gene>
<dbReference type="AlphaFoldDB" id="A0A9X1ZD30"/>
<reference evidence="1" key="1">
    <citation type="submission" date="2022-01" db="EMBL/GenBank/DDBJ databases">
        <title>Whole genome-based taxonomy of the Shewanellaceae.</title>
        <authorList>
            <person name="Martin-Rodriguez A.J."/>
        </authorList>
    </citation>
    <scope>NUCLEOTIDE SEQUENCE</scope>
    <source>
        <strain evidence="1">DSM 23803</strain>
    </source>
</reference>
<keyword evidence="1" id="KW-0238">DNA-binding</keyword>
<evidence type="ECO:0000313" key="1">
    <source>
        <dbReference type="EMBL" id="MCL1104878.1"/>
    </source>
</evidence>
<dbReference type="Gene3D" id="3.30.70.2200">
    <property type="match status" value="1"/>
</dbReference>
<accession>A0A9X1ZD30</accession>
<dbReference type="Proteomes" id="UP001139408">
    <property type="component" value="Unassembled WGS sequence"/>
</dbReference>
<evidence type="ECO:0000313" key="2">
    <source>
        <dbReference type="Proteomes" id="UP001139408"/>
    </source>
</evidence>
<comment type="caution">
    <text evidence="1">The sequence shown here is derived from an EMBL/GenBank/DDBJ whole genome shotgun (WGS) entry which is preliminary data.</text>
</comment>
<dbReference type="RefSeq" id="WP_188924478.1">
    <property type="nucleotide sequence ID" value="NZ_BMQI01000011.1"/>
</dbReference>
<name>A0A9X1ZD30_9GAMM</name>
<dbReference type="EMBL" id="JAKILJ010000011">
    <property type="protein sequence ID" value="MCL1104878.1"/>
    <property type="molecule type" value="Genomic_DNA"/>
</dbReference>
<protein>
    <submittedName>
        <fullName evidence="1">DNA-binding protein</fullName>
    </submittedName>
</protein>